<protein>
    <recommendedName>
        <fullName evidence="4">tRNA pseudouridine synthase A</fullName>
        <ecNumber evidence="4">5.4.99.12</ecNumber>
    </recommendedName>
    <alternativeName>
        <fullName evidence="4">tRNA pseudouridine(38-40) synthase</fullName>
    </alternativeName>
    <alternativeName>
        <fullName evidence="4">tRNA pseudouridylate synthase I</fullName>
    </alternativeName>
    <alternativeName>
        <fullName evidence="4">tRNA-uridine isomerase I</fullName>
    </alternativeName>
</protein>
<reference evidence="10" key="1">
    <citation type="submission" date="2015-08" db="EMBL/GenBank/DDBJ databases">
        <title>Genome sequence of the strict anaerobe Clostridium homopropionicum LuHBu1 (DSM 5847T).</title>
        <authorList>
            <person name="Poehlein A."/>
            <person name="Beck M."/>
            <person name="Schiel-Bengelsdorf B."/>
            <person name="Bengelsdorf F.R."/>
            <person name="Daniel R."/>
            <person name="Duerre P."/>
        </authorList>
    </citation>
    <scope>NUCLEOTIDE SEQUENCE [LARGE SCALE GENOMIC DNA]</scope>
    <source>
        <strain evidence="10">DSM 5847</strain>
    </source>
</reference>
<dbReference type="Gene3D" id="3.30.70.580">
    <property type="entry name" value="Pseudouridine synthase I, catalytic domain, N-terminal subdomain"/>
    <property type="match status" value="1"/>
</dbReference>
<feature type="domain" description="Pseudouridine synthase I TruA alpha/beta" evidence="8">
    <location>
        <begin position="9"/>
        <end position="105"/>
    </location>
</feature>
<dbReference type="RefSeq" id="WP_423230634.1">
    <property type="nucleotide sequence ID" value="NZ_LHUR01000022.1"/>
</dbReference>
<organism evidence="9 10">
    <name type="scientific">Clostridium homopropionicum DSM 5847</name>
    <dbReference type="NCBI Taxonomy" id="1121318"/>
    <lineage>
        <taxon>Bacteria</taxon>
        <taxon>Bacillati</taxon>
        <taxon>Bacillota</taxon>
        <taxon>Clostridia</taxon>
        <taxon>Eubacteriales</taxon>
        <taxon>Clostridiaceae</taxon>
        <taxon>Clostridium</taxon>
    </lineage>
</organism>
<sequence length="245" mass="27986">MKKNFKLVIEYDGTNYAGWQRQNNAITVQKILEEVLEKLTGRNINVIGCSRTDSGVHARGFICNFVTETTIPPSKIKYAINNLLPNDIVILDSSEVPINFHSRYNCIKKTYTYTILNREEPAAINRNYVYHFKRPLDIDLMKKGSEFLIGTHEFDSFRKIGSSVKTTTRTIYSIDIEKQEYYIKFNITGNGFLYNMVRIIVGTLLDVGVGKMTPESVKEILLAKDRSKAGMSLPAQGLCLEKIYY</sequence>
<dbReference type="STRING" id="36844.SAMN04488501_10236"/>
<keyword evidence="2 4" id="KW-0819">tRNA processing</keyword>
<evidence type="ECO:0000256" key="2">
    <source>
        <dbReference type="ARBA" id="ARBA00022694"/>
    </source>
</evidence>
<dbReference type="CDD" id="cd02570">
    <property type="entry name" value="PseudoU_synth_EcTruA"/>
    <property type="match status" value="1"/>
</dbReference>
<dbReference type="PANTHER" id="PTHR11142">
    <property type="entry name" value="PSEUDOURIDYLATE SYNTHASE"/>
    <property type="match status" value="1"/>
</dbReference>
<comment type="function">
    <text evidence="4">Formation of pseudouridine at positions 38, 39 and 40 in the anticodon stem and loop of transfer RNAs.</text>
</comment>
<dbReference type="InterPro" id="IPR020095">
    <property type="entry name" value="PsdUridine_synth_TruA_C"/>
</dbReference>
<evidence type="ECO:0000313" key="9">
    <source>
        <dbReference type="EMBL" id="KOA19867.1"/>
    </source>
</evidence>
<feature type="domain" description="Pseudouridine synthase I TruA alpha/beta" evidence="8">
    <location>
        <begin position="148"/>
        <end position="245"/>
    </location>
</feature>
<dbReference type="GO" id="GO:0160147">
    <property type="term" value="F:tRNA pseudouridine(38-40) synthase activity"/>
    <property type="evidence" value="ECO:0007669"/>
    <property type="project" value="UniProtKB-EC"/>
</dbReference>
<dbReference type="GO" id="GO:0003723">
    <property type="term" value="F:RNA binding"/>
    <property type="evidence" value="ECO:0007669"/>
    <property type="project" value="InterPro"/>
</dbReference>
<dbReference type="PIRSF" id="PIRSF001430">
    <property type="entry name" value="tRNA_psdUrid_synth"/>
    <property type="match status" value="1"/>
</dbReference>
<evidence type="ECO:0000256" key="5">
    <source>
        <dbReference type="PIRSR" id="PIRSR001430-1"/>
    </source>
</evidence>
<dbReference type="GO" id="GO:0031119">
    <property type="term" value="P:tRNA pseudouridine synthesis"/>
    <property type="evidence" value="ECO:0007669"/>
    <property type="project" value="UniProtKB-UniRule"/>
</dbReference>
<dbReference type="Gene3D" id="3.30.70.660">
    <property type="entry name" value="Pseudouridine synthase I, catalytic domain, C-terminal subdomain"/>
    <property type="match status" value="1"/>
</dbReference>
<feature type="binding site" evidence="4 6">
    <location>
        <position position="111"/>
    </location>
    <ligand>
        <name>substrate</name>
    </ligand>
</feature>
<comment type="catalytic activity">
    <reaction evidence="4 7">
        <text>uridine(38/39/40) in tRNA = pseudouridine(38/39/40) in tRNA</text>
        <dbReference type="Rhea" id="RHEA:22376"/>
        <dbReference type="Rhea" id="RHEA-COMP:10085"/>
        <dbReference type="Rhea" id="RHEA-COMP:10087"/>
        <dbReference type="ChEBI" id="CHEBI:65314"/>
        <dbReference type="ChEBI" id="CHEBI:65315"/>
        <dbReference type="EC" id="5.4.99.12"/>
    </reaction>
</comment>
<evidence type="ECO:0000256" key="1">
    <source>
        <dbReference type="ARBA" id="ARBA00009375"/>
    </source>
</evidence>
<dbReference type="HAMAP" id="MF_00171">
    <property type="entry name" value="TruA"/>
    <property type="match status" value="1"/>
</dbReference>
<proteinExistence type="inferred from homology"/>
<dbReference type="PATRIC" id="fig|1121318.3.peg.1977"/>
<dbReference type="Pfam" id="PF01416">
    <property type="entry name" value="PseudoU_synth_1"/>
    <property type="match status" value="2"/>
</dbReference>
<keyword evidence="3 4" id="KW-0413">Isomerase</keyword>
<comment type="caution">
    <text evidence="9">The sequence shown here is derived from an EMBL/GenBank/DDBJ whole genome shotgun (WGS) entry which is preliminary data.</text>
</comment>
<dbReference type="InterPro" id="IPR020094">
    <property type="entry name" value="TruA/RsuA/RluB/E/F_N"/>
</dbReference>
<name>A0A0L6ZA75_9CLOT</name>
<evidence type="ECO:0000256" key="3">
    <source>
        <dbReference type="ARBA" id="ARBA00023235"/>
    </source>
</evidence>
<comment type="similarity">
    <text evidence="1 4 7">Belongs to the tRNA pseudouridine synthase TruA family.</text>
</comment>
<evidence type="ECO:0000256" key="7">
    <source>
        <dbReference type="RuleBase" id="RU003792"/>
    </source>
</evidence>
<keyword evidence="10" id="KW-1185">Reference proteome</keyword>
<dbReference type="InterPro" id="IPR020103">
    <property type="entry name" value="PsdUridine_synth_cat_dom_sf"/>
</dbReference>
<dbReference type="Proteomes" id="UP000037043">
    <property type="component" value="Unassembled WGS sequence"/>
</dbReference>
<evidence type="ECO:0000256" key="6">
    <source>
        <dbReference type="PIRSR" id="PIRSR001430-2"/>
    </source>
</evidence>
<dbReference type="AlphaFoldDB" id="A0A0L6ZA75"/>
<comment type="subunit">
    <text evidence="4">Homodimer.</text>
</comment>
<gene>
    <name evidence="9" type="primary">truA_2</name>
    <name evidence="4" type="synonym">truA</name>
    <name evidence="9" type="ORF">CLHOM_19560</name>
</gene>
<dbReference type="InterPro" id="IPR020097">
    <property type="entry name" value="PsdUridine_synth_TruA_a/b_dom"/>
</dbReference>
<dbReference type="FunFam" id="3.30.70.580:FF:000001">
    <property type="entry name" value="tRNA pseudouridine synthase A"/>
    <property type="match status" value="1"/>
</dbReference>
<dbReference type="InterPro" id="IPR001406">
    <property type="entry name" value="PsdUridine_synth_TruA"/>
</dbReference>
<evidence type="ECO:0000313" key="10">
    <source>
        <dbReference type="Proteomes" id="UP000037043"/>
    </source>
</evidence>
<evidence type="ECO:0000259" key="8">
    <source>
        <dbReference type="Pfam" id="PF01416"/>
    </source>
</evidence>
<dbReference type="EMBL" id="LHUR01000022">
    <property type="protein sequence ID" value="KOA19867.1"/>
    <property type="molecule type" value="Genomic_DNA"/>
</dbReference>
<dbReference type="SUPFAM" id="SSF55120">
    <property type="entry name" value="Pseudouridine synthase"/>
    <property type="match status" value="1"/>
</dbReference>
<dbReference type="NCBIfam" id="TIGR00071">
    <property type="entry name" value="hisT_truA"/>
    <property type="match status" value="1"/>
</dbReference>
<dbReference type="PANTHER" id="PTHR11142:SF0">
    <property type="entry name" value="TRNA PSEUDOURIDINE SYNTHASE-LIKE 1"/>
    <property type="match status" value="1"/>
</dbReference>
<comment type="caution">
    <text evidence="4">Lacks conserved residue(s) required for the propagation of feature annotation.</text>
</comment>
<feature type="active site" description="Nucleophile" evidence="4 5">
    <location>
        <position position="53"/>
    </location>
</feature>
<dbReference type="EC" id="5.4.99.12" evidence="4"/>
<evidence type="ECO:0000256" key="4">
    <source>
        <dbReference type="HAMAP-Rule" id="MF_00171"/>
    </source>
</evidence>
<accession>A0A0L6ZA75</accession>